<keyword evidence="2" id="KW-1185">Reference proteome</keyword>
<dbReference type="RefSeq" id="WP_068705533.1">
    <property type="nucleotide sequence ID" value="NZ_BDCR01000004.1"/>
</dbReference>
<comment type="caution">
    <text evidence="1">The sequence shown here is derived from an EMBL/GenBank/DDBJ whole genome shotgun (WGS) entry which is preliminary data.</text>
</comment>
<evidence type="ECO:0000313" key="2">
    <source>
        <dbReference type="Proteomes" id="UP000076586"/>
    </source>
</evidence>
<name>A0A161LSU6_9BACT</name>
<accession>A0A161LSU6</accession>
<dbReference type="OrthoDB" id="1122091at2"/>
<protein>
    <recommendedName>
        <fullName evidence="3">Nif11 domain-containing protein</fullName>
    </recommendedName>
</protein>
<organism evidence="1 2">
    <name type="scientific">Paludibacter jiangxiensis</name>
    <dbReference type="NCBI Taxonomy" id="681398"/>
    <lineage>
        <taxon>Bacteria</taxon>
        <taxon>Pseudomonadati</taxon>
        <taxon>Bacteroidota</taxon>
        <taxon>Bacteroidia</taxon>
        <taxon>Bacteroidales</taxon>
        <taxon>Paludibacteraceae</taxon>
        <taxon>Paludibacter</taxon>
    </lineage>
</organism>
<dbReference type="EMBL" id="BDCR01000004">
    <property type="protein sequence ID" value="GAT63910.1"/>
    <property type="molecule type" value="Genomic_DNA"/>
</dbReference>
<reference evidence="2" key="1">
    <citation type="submission" date="2016-04" db="EMBL/GenBank/DDBJ databases">
        <title>Draft genome sequence of Paludibacter jiangxiensis strain NM7.</title>
        <authorList>
            <person name="Qiu Y."/>
            <person name="Matsuura N."/>
            <person name="Ohashi A."/>
            <person name="Tourlousse M.D."/>
            <person name="Sekiguchi Y."/>
        </authorList>
    </citation>
    <scope>NUCLEOTIDE SEQUENCE [LARGE SCALE GENOMIC DNA]</scope>
    <source>
        <strain evidence="2">NM7</strain>
    </source>
</reference>
<evidence type="ECO:0008006" key="3">
    <source>
        <dbReference type="Google" id="ProtNLM"/>
    </source>
</evidence>
<proteinExistence type="predicted"/>
<sequence length="79" mass="9239">MSLQNALIFIRNVNKHAPLRKACYKCRSKADLLELLHNEGIGFTEIEFEEAVTMSLFKCQTYDEADEVKQTELWFHLFA</sequence>
<reference evidence="2" key="2">
    <citation type="journal article" date="2017" name="Genome Announc.">
        <title>Draft genome sequence of Paludibacter jiangxiensis NM7(T), a propionate-producing fermentative bacterium.</title>
        <authorList>
            <person name="Qiu Y.-L."/>
            <person name="Tourlousse D.M."/>
            <person name="Matsuura N."/>
            <person name="Ohashi A."/>
            <person name="Sekiguchi Y."/>
        </authorList>
    </citation>
    <scope>NUCLEOTIDE SEQUENCE [LARGE SCALE GENOMIC DNA]</scope>
    <source>
        <strain evidence="2">NM7</strain>
    </source>
</reference>
<gene>
    <name evidence="1" type="ORF">PJIAN_4453</name>
</gene>
<dbReference type="AlphaFoldDB" id="A0A161LSU6"/>
<evidence type="ECO:0000313" key="1">
    <source>
        <dbReference type="EMBL" id="GAT63910.1"/>
    </source>
</evidence>
<dbReference type="Proteomes" id="UP000076586">
    <property type="component" value="Unassembled WGS sequence"/>
</dbReference>